<proteinExistence type="inferred from homology"/>
<keyword evidence="4" id="KW-0812">Transmembrane</keyword>
<dbReference type="PANTHER" id="PTHR32089">
    <property type="entry name" value="METHYL-ACCEPTING CHEMOTAXIS PROTEIN MCPB"/>
    <property type="match status" value="1"/>
</dbReference>
<name>A0A6I3SK42_HELMO</name>
<dbReference type="Proteomes" id="UP000430670">
    <property type="component" value="Unassembled WGS sequence"/>
</dbReference>
<keyword evidence="4" id="KW-1133">Transmembrane helix</keyword>
<evidence type="ECO:0000259" key="5">
    <source>
        <dbReference type="PROSITE" id="PS50111"/>
    </source>
</evidence>
<dbReference type="InterPro" id="IPR004089">
    <property type="entry name" value="MCPsignal_dom"/>
</dbReference>
<dbReference type="GO" id="GO:0007165">
    <property type="term" value="P:signal transduction"/>
    <property type="evidence" value="ECO:0007669"/>
    <property type="project" value="UniProtKB-KW"/>
</dbReference>
<dbReference type="InterPro" id="IPR004090">
    <property type="entry name" value="Chemotax_Me-accpt_rcpt"/>
</dbReference>
<dbReference type="Pfam" id="PF00015">
    <property type="entry name" value="MCPsignal"/>
    <property type="match status" value="1"/>
</dbReference>
<dbReference type="PROSITE" id="PS50111">
    <property type="entry name" value="CHEMOTAXIS_TRANSDUC_2"/>
    <property type="match status" value="1"/>
</dbReference>
<comment type="caution">
    <text evidence="7">The sequence shown here is derived from an EMBL/GenBank/DDBJ whole genome shotgun (WGS) entry which is preliminary data.</text>
</comment>
<accession>A0A6I3SK42</accession>
<evidence type="ECO:0000313" key="7">
    <source>
        <dbReference type="EMBL" id="MTV49269.1"/>
    </source>
</evidence>
<protein>
    <submittedName>
        <fullName evidence="7">HAMP domain-containing protein</fullName>
    </submittedName>
</protein>
<dbReference type="SMART" id="SM00304">
    <property type="entry name" value="HAMP"/>
    <property type="match status" value="1"/>
</dbReference>
<keyword evidence="8" id="KW-1185">Reference proteome</keyword>
<dbReference type="SMART" id="SM00283">
    <property type="entry name" value="MA"/>
    <property type="match status" value="1"/>
</dbReference>
<evidence type="ECO:0000313" key="8">
    <source>
        <dbReference type="Proteomes" id="UP000430670"/>
    </source>
</evidence>
<comment type="similarity">
    <text evidence="2">Belongs to the methyl-accepting chemotaxis (MCP) protein family.</text>
</comment>
<feature type="transmembrane region" description="Helical" evidence="4">
    <location>
        <begin position="12"/>
        <end position="33"/>
    </location>
</feature>
<dbReference type="RefSeq" id="WP_155476360.1">
    <property type="nucleotide sequence ID" value="NZ_WNKU01000009.1"/>
</dbReference>
<dbReference type="GO" id="GO:0006935">
    <property type="term" value="P:chemotaxis"/>
    <property type="evidence" value="ECO:0007669"/>
    <property type="project" value="InterPro"/>
</dbReference>
<dbReference type="AlphaFoldDB" id="A0A6I3SK42"/>
<dbReference type="CDD" id="cd06225">
    <property type="entry name" value="HAMP"/>
    <property type="match status" value="1"/>
</dbReference>
<evidence type="ECO:0000256" key="4">
    <source>
        <dbReference type="SAM" id="Phobius"/>
    </source>
</evidence>
<keyword evidence="1 3" id="KW-0807">Transducer</keyword>
<dbReference type="PROSITE" id="PS50885">
    <property type="entry name" value="HAMP"/>
    <property type="match status" value="1"/>
</dbReference>
<dbReference type="InterPro" id="IPR003660">
    <property type="entry name" value="HAMP_dom"/>
</dbReference>
<dbReference type="GO" id="GO:0004888">
    <property type="term" value="F:transmembrane signaling receptor activity"/>
    <property type="evidence" value="ECO:0007669"/>
    <property type="project" value="InterPro"/>
</dbReference>
<dbReference type="GO" id="GO:0016020">
    <property type="term" value="C:membrane"/>
    <property type="evidence" value="ECO:0007669"/>
    <property type="project" value="InterPro"/>
</dbReference>
<keyword evidence="4" id="KW-0472">Membrane</keyword>
<feature type="transmembrane region" description="Helical" evidence="4">
    <location>
        <begin position="198"/>
        <end position="218"/>
    </location>
</feature>
<dbReference type="OrthoDB" id="2796at2"/>
<evidence type="ECO:0000256" key="2">
    <source>
        <dbReference type="ARBA" id="ARBA00029447"/>
    </source>
</evidence>
<evidence type="ECO:0000259" key="6">
    <source>
        <dbReference type="PROSITE" id="PS50885"/>
    </source>
</evidence>
<dbReference type="Gene3D" id="1.10.287.950">
    <property type="entry name" value="Methyl-accepting chemotaxis protein"/>
    <property type="match status" value="1"/>
</dbReference>
<feature type="domain" description="HAMP" evidence="6">
    <location>
        <begin position="219"/>
        <end position="273"/>
    </location>
</feature>
<sequence>MLKDLKIGTRIMIVVAFLLLVMSTIGIIGISVFKETHDLSTSTLGKTNDLIQMVDSSRNVQVLFKKQVQEWKNILLRGHDPAAFQKYLNNFQKEETETDNELKYLKELLVSHNIDASKMDQALTTHRQLGEKYREALHGKNLSDPETVRSIDHIVNGIDRVPTDDIDSLVMQIEDYSKTEYSSVKSILDEELYNFQKIIISTLLFSLIAGGLIGWFFIQQITRPLILLKNKIAGIAESDGDLTQQIDITSRDEIGIMADKFNLLLNKTRNTIEAAASGAVTLNKKAEDLSSTTEEVYQSSQQIAQAVETLARGNQDIANEISQIRGSLNTINGNARTTSEEVKRILDEFTEVGHTLDNGQLVLMNQKTEVDNTMRLTHQVAETVNQLKEKTQAITQIAEIINNIAAQTNLLALNAAIEAARAGDQGRGFAVVAEEVRKLAESSSQSTQQVFIQIKEIEQVVTQTAAGIQQANQGIYKQAQVSEQTEQSFYQITEKVNAVMKDTRESGKRMLEVIQQVESLFSSTNLITSVANDAAASTEQVTASVEEQTSVFKNVAIIADEFRGLAENLRDTVNRFKY</sequence>
<feature type="domain" description="Methyl-accepting transducer" evidence="5">
    <location>
        <begin position="292"/>
        <end position="549"/>
    </location>
</feature>
<dbReference type="EMBL" id="WNKU01000009">
    <property type="protein sequence ID" value="MTV49269.1"/>
    <property type="molecule type" value="Genomic_DNA"/>
</dbReference>
<dbReference type="PANTHER" id="PTHR32089:SF112">
    <property type="entry name" value="LYSOZYME-LIKE PROTEIN-RELATED"/>
    <property type="match status" value="1"/>
</dbReference>
<gene>
    <name evidence="7" type="ORF">GJ688_09790</name>
</gene>
<organism evidence="7 8">
    <name type="scientific">Heliobacterium mobile</name>
    <name type="common">Heliobacillus mobilis</name>
    <dbReference type="NCBI Taxonomy" id="28064"/>
    <lineage>
        <taxon>Bacteria</taxon>
        <taxon>Bacillati</taxon>
        <taxon>Bacillota</taxon>
        <taxon>Clostridia</taxon>
        <taxon>Eubacteriales</taxon>
        <taxon>Heliobacteriaceae</taxon>
        <taxon>Heliobacterium</taxon>
    </lineage>
</organism>
<dbReference type="Pfam" id="PF00672">
    <property type="entry name" value="HAMP"/>
    <property type="match status" value="1"/>
</dbReference>
<dbReference type="PRINTS" id="PR00260">
    <property type="entry name" value="CHEMTRNSDUCR"/>
</dbReference>
<reference evidence="7 8" key="1">
    <citation type="submission" date="2019-11" db="EMBL/GenBank/DDBJ databases">
        <title>Whole-genome sequence of a the green, strictly anaerobic photosynthetic bacterium Heliobacillus mobilis DSM 6151.</title>
        <authorList>
            <person name="Kyndt J.A."/>
            <person name="Meyer T.E."/>
        </authorList>
    </citation>
    <scope>NUCLEOTIDE SEQUENCE [LARGE SCALE GENOMIC DNA]</scope>
    <source>
        <strain evidence="7 8">DSM 6151</strain>
    </source>
</reference>
<dbReference type="SUPFAM" id="SSF58104">
    <property type="entry name" value="Methyl-accepting chemotaxis protein (MCP) signaling domain"/>
    <property type="match status" value="1"/>
</dbReference>
<evidence type="ECO:0000256" key="1">
    <source>
        <dbReference type="ARBA" id="ARBA00023224"/>
    </source>
</evidence>
<evidence type="ECO:0000256" key="3">
    <source>
        <dbReference type="PROSITE-ProRule" id="PRU00284"/>
    </source>
</evidence>